<evidence type="ECO:0000256" key="7">
    <source>
        <dbReference type="SAM" id="Phobius"/>
    </source>
</evidence>
<gene>
    <name evidence="10" type="ORF">E1295_30385</name>
</gene>
<evidence type="ECO:0000256" key="4">
    <source>
        <dbReference type="ARBA" id="ARBA00022989"/>
    </source>
</evidence>
<dbReference type="AlphaFoldDB" id="A0A4R5F240"/>
<evidence type="ECO:0000259" key="9">
    <source>
        <dbReference type="Pfam" id="PF12704"/>
    </source>
</evidence>
<sequence>MRLIRDALRDMRAHRIRTALGGLSLFLALLSLAGTTVVGTVVEDLFVAREEQLNGRVPTLATSLDIGSVGTVPLDELISTIAAEIRARDGEFAIIQEKTVQVSSTPGDELTREYVDGTVSLVAGRLDQVRRLPVLEGRWLDSDEHVYPGGIVVNMAGREVYGGVGDVVLLQGSPHATAYPQRIVGVISDGVGGAMIYQSLSSAVHFQPHVIDTVFSSELLVHLPGETVPEVAGAIRDASAALGVPKDSLQPAVKGDLDSLLGNLAMMELGFGVVSGVMLLVAMLSLLNIGLATFRERARELSLRRALGATRLRIFGLVVAGTTLLSLGVAVIAIGVSYLAVAWLTPRLIDPASALAPPGYPMLAAVISLSASFGAGLIGGLAPAVAAARTSPTRLLRA</sequence>
<evidence type="ECO:0000259" key="8">
    <source>
        <dbReference type="Pfam" id="PF02687"/>
    </source>
</evidence>
<feature type="transmembrane region" description="Helical" evidence="7">
    <location>
        <begin position="269"/>
        <end position="294"/>
    </location>
</feature>
<evidence type="ECO:0000313" key="11">
    <source>
        <dbReference type="Proteomes" id="UP000295136"/>
    </source>
</evidence>
<dbReference type="PANTHER" id="PTHR30572">
    <property type="entry name" value="MEMBRANE COMPONENT OF TRANSPORTER-RELATED"/>
    <property type="match status" value="1"/>
</dbReference>
<comment type="subcellular location">
    <subcellularLocation>
        <location evidence="1">Cell membrane</location>
        <topology evidence="1">Multi-pass membrane protein</topology>
    </subcellularLocation>
</comment>
<organism evidence="10 11">
    <name type="scientific">Nonomuraea mesophila</name>
    <dbReference type="NCBI Taxonomy" id="2530382"/>
    <lineage>
        <taxon>Bacteria</taxon>
        <taxon>Bacillati</taxon>
        <taxon>Actinomycetota</taxon>
        <taxon>Actinomycetes</taxon>
        <taxon>Streptosporangiales</taxon>
        <taxon>Streptosporangiaceae</taxon>
        <taxon>Nonomuraea</taxon>
    </lineage>
</organism>
<feature type="domain" description="ABC3 transporter permease C-terminal" evidence="8">
    <location>
        <begin position="273"/>
        <end position="392"/>
    </location>
</feature>
<evidence type="ECO:0000256" key="2">
    <source>
        <dbReference type="ARBA" id="ARBA00022475"/>
    </source>
</evidence>
<dbReference type="GO" id="GO:0022857">
    <property type="term" value="F:transmembrane transporter activity"/>
    <property type="evidence" value="ECO:0007669"/>
    <property type="project" value="TreeGrafter"/>
</dbReference>
<dbReference type="EMBL" id="SMLD01000099">
    <property type="protein sequence ID" value="TDE41392.1"/>
    <property type="molecule type" value="Genomic_DNA"/>
</dbReference>
<evidence type="ECO:0000256" key="1">
    <source>
        <dbReference type="ARBA" id="ARBA00004651"/>
    </source>
</evidence>
<dbReference type="InterPro" id="IPR003838">
    <property type="entry name" value="ABC3_permease_C"/>
</dbReference>
<dbReference type="Proteomes" id="UP000295136">
    <property type="component" value="Unassembled WGS sequence"/>
</dbReference>
<dbReference type="InterPro" id="IPR025857">
    <property type="entry name" value="MacB_PCD"/>
</dbReference>
<dbReference type="Pfam" id="PF12704">
    <property type="entry name" value="MacB_PCD"/>
    <property type="match status" value="1"/>
</dbReference>
<keyword evidence="3 7" id="KW-0812">Transmembrane</keyword>
<evidence type="ECO:0000256" key="5">
    <source>
        <dbReference type="ARBA" id="ARBA00023136"/>
    </source>
</evidence>
<feature type="transmembrane region" description="Helical" evidence="7">
    <location>
        <begin position="360"/>
        <end position="388"/>
    </location>
</feature>
<feature type="transmembrane region" description="Helical" evidence="7">
    <location>
        <begin position="314"/>
        <end position="340"/>
    </location>
</feature>
<feature type="domain" description="MacB-like periplasmic core" evidence="9">
    <location>
        <begin position="30"/>
        <end position="237"/>
    </location>
</feature>
<dbReference type="RefSeq" id="WP_132635322.1">
    <property type="nucleotide sequence ID" value="NZ_SMLD01000099.1"/>
</dbReference>
<keyword evidence="4 7" id="KW-1133">Transmembrane helix</keyword>
<keyword evidence="11" id="KW-1185">Reference proteome</keyword>
<dbReference type="Pfam" id="PF02687">
    <property type="entry name" value="FtsX"/>
    <property type="match status" value="1"/>
</dbReference>
<accession>A0A4R5F240</accession>
<evidence type="ECO:0000256" key="6">
    <source>
        <dbReference type="ARBA" id="ARBA00038076"/>
    </source>
</evidence>
<comment type="caution">
    <text evidence="10">The sequence shown here is derived from an EMBL/GenBank/DDBJ whole genome shotgun (WGS) entry which is preliminary data.</text>
</comment>
<keyword evidence="5 7" id="KW-0472">Membrane</keyword>
<dbReference type="PANTHER" id="PTHR30572:SF4">
    <property type="entry name" value="ABC TRANSPORTER PERMEASE YTRF"/>
    <property type="match status" value="1"/>
</dbReference>
<protein>
    <submittedName>
        <fullName evidence="10">FtsX-like permease family protein</fullName>
    </submittedName>
</protein>
<name>A0A4R5F240_9ACTN</name>
<reference evidence="10 11" key="1">
    <citation type="submission" date="2019-03" db="EMBL/GenBank/DDBJ databases">
        <title>Draft genome sequences of novel Actinobacteria.</title>
        <authorList>
            <person name="Sahin N."/>
            <person name="Ay H."/>
            <person name="Saygin H."/>
        </authorList>
    </citation>
    <scope>NUCLEOTIDE SEQUENCE [LARGE SCALE GENOMIC DNA]</scope>
    <source>
        <strain evidence="10 11">6K102</strain>
    </source>
</reference>
<proteinExistence type="inferred from homology"/>
<dbReference type="InterPro" id="IPR050250">
    <property type="entry name" value="Macrolide_Exporter_MacB"/>
</dbReference>
<comment type="similarity">
    <text evidence="6">Belongs to the ABC-4 integral membrane protein family.</text>
</comment>
<evidence type="ECO:0000256" key="3">
    <source>
        <dbReference type="ARBA" id="ARBA00022692"/>
    </source>
</evidence>
<dbReference type="GO" id="GO:0005886">
    <property type="term" value="C:plasma membrane"/>
    <property type="evidence" value="ECO:0007669"/>
    <property type="project" value="UniProtKB-SubCell"/>
</dbReference>
<keyword evidence="2" id="KW-1003">Cell membrane</keyword>
<evidence type="ECO:0000313" key="10">
    <source>
        <dbReference type="EMBL" id="TDE41392.1"/>
    </source>
</evidence>